<name>A0ABU0DZK7_9FIRM</name>
<proteinExistence type="predicted"/>
<evidence type="ECO:0000259" key="1">
    <source>
        <dbReference type="Pfam" id="PF13472"/>
    </source>
</evidence>
<dbReference type="PANTHER" id="PTHR30383:SF5">
    <property type="entry name" value="SGNH HYDROLASE-TYPE ESTERASE DOMAIN-CONTAINING PROTEIN"/>
    <property type="match status" value="1"/>
</dbReference>
<reference evidence="2 3" key="1">
    <citation type="submission" date="2023-07" db="EMBL/GenBank/DDBJ databases">
        <title>Genomic Encyclopedia of Type Strains, Phase IV (KMG-IV): sequencing the most valuable type-strain genomes for metagenomic binning, comparative biology and taxonomic classification.</title>
        <authorList>
            <person name="Goeker M."/>
        </authorList>
    </citation>
    <scope>NUCLEOTIDE SEQUENCE [LARGE SCALE GENOMIC DNA]</scope>
    <source>
        <strain evidence="2 3">DSM 16784</strain>
    </source>
</reference>
<dbReference type="Proteomes" id="UP001230220">
    <property type="component" value="Unassembled WGS sequence"/>
</dbReference>
<accession>A0ABU0DZK7</accession>
<gene>
    <name evidence="2" type="ORF">J2S15_000649</name>
</gene>
<feature type="domain" description="SGNH hydrolase-type esterase" evidence="1">
    <location>
        <begin position="43"/>
        <end position="203"/>
    </location>
</feature>
<dbReference type="SUPFAM" id="SSF52266">
    <property type="entry name" value="SGNH hydrolase"/>
    <property type="match status" value="1"/>
</dbReference>
<dbReference type="InterPro" id="IPR036514">
    <property type="entry name" value="SGNH_hydro_sf"/>
</dbReference>
<dbReference type="InterPro" id="IPR051532">
    <property type="entry name" value="Ester_Hydrolysis_Enzymes"/>
</dbReference>
<protein>
    <submittedName>
        <fullName evidence="2">Lysophospholipase L1-like esterase</fullName>
    </submittedName>
</protein>
<comment type="caution">
    <text evidence="2">The sequence shown here is derived from an EMBL/GenBank/DDBJ whole genome shotgun (WGS) entry which is preliminary data.</text>
</comment>
<dbReference type="RefSeq" id="WP_307405432.1">
    <property type="nucleotide sequence ID" value="NZ_JAUSUR010000001.1"/>
</dbReference>
<evidence type="ECO:0000313" key="2">
    <source>
        <dbReference type="EMBL" id="MDQ0359918.1"/>
    </source>
</evidence>
<dbReference type="Gene3D" id="3.40.50.1110">
    <property type="entry name" value="SGNH hydrolase"/>
    <property type="match status" value="1"/>
</dbReference>
<organism evidence="2 3">
    <name type="scientific">Breznakia pachnodae</name>
    <dbReference type="NCBI Taxonomy" id="265178"/>
    <lineage>
        <taxon>Bacteria</taxon>
        <taxon>Bacillati</taxon>
        <taxon>Bacillota</taxon>
        <taxon>Erysipelotrichia</taxon>
        <taxon>Erysipelotrichales</taxon>
        <taxon>Erysipelotrichaceae</taxon>
        <taxon>Breznakia</taxon>
    </lineage>
</organism>
<dbReference type="PANTHER" id="PTHR30383">
    <property type="entry name" value="THIOESTERASE 1/PROTEASE 1/LYSOPHOSPHOLIPASE L1"/>
    <property type="match status" value="1"/>
</dbReference>
<sequence>MDVFERLYDYQVDRVKQIIEDAAKAQPQGTVFFGDSLIQSFDLQKYFPQQSFYNCGVNGATSEQLLLLHDDAIGRYHPKQVVLLIGTNDLGHTDESRLMDGHHQFDMLDVVYQVFQLIEIMNLKYGIEHVYIISPLPIDERKKKTDIRNNARLRLLGKEFSNFVNEFDNVSYIDVFDDFLDEGQLKKEVSIDGLHINEKGYDILAEKVKAALNI</sequence>
<dbReference type="InterPro" id="IPR013830">
    <property type="entry name" value="SGNH_hydro"/>
</dbReference>
<dbReference type="Pfam" id="PF13472">
    <property type="entry name" value="Lipase_GDSL_2"/>
    <property type="match status" value="1"/>
</dbReference>
<dbReference type="EMBL" id="JAUSUR010000001">
    <property type="protein sequence ID" value="MDQ0359918.1"/>
    <property type="molecule type" value="Genomic_DNA"/>
</dbReference>
<evidence type="ECO:0000313" key="3">
    <source>
        <dbReference type="Proteomes" id="UP001230220"/>
    </source>
</evidence>
<keyword evidence="3" id="KW-1185">Reference proteome</keyword>